<dbReference type="STRING" id="50990.A0A4Y7Q5E2"/>
<organism evidence="3 4">
    <name type="scientific">Rickenella mellea</name>
    <dbReference type="NCBI Taxonomy" id="50990"/>
    <lineage>
        <taxon>Eukaryota</taxon>
        <taxon>Fungi</taxon>
        <taxon>Dikarya</taxon>
        <taxon>Basidiomycota</taxon>
        <taxon>Agaricomycotina</taxon>
        <taxon>Agaricomycetes</taxon>
        <taxon>Hymenochaetales</taxon>
        <taxon>Rickenellaceae</taxon>
        <taxon>Rickenella</taxon>
    </lineage>
</organism>
<reference evidence="3 4" key="1">
    <citation type="submission" date="2018-06" db="EMBL/GenBank/DDBJ databases">
        <title>A transcriptomic atlas of mushroom development highlights an independent origin of complex multicellularity.</title>
        <authorList>
            <consortium name="DOE Joint Genome Institute"/>
            <person name="Krizsan K."/>
            <person name="Almasi E."/>
            <person name="Merenyi Z."/>
            <person name="Sahu N."/>
            <person name="Viragh M."/>
            <person name="Koszo T."/>
            <person name="Mondo S."/>
            <person name="Kiss B."/>
            <person name="Balint B."/>
            <person name="Kues U."/>
            <person name="Barry K."/>
            <person name="Hegedus J.C."/>
            <person name="Henrissat B."/>
            <person name="Johnson J."/>
            <person name="Lipzen A."/>
            <person name="Ohm R."/>
            <person name="Nagy I."/>
            <person name="Pangilinan J."/>
            <person name="Yan J."/>
            <person name="Xiong Y."/>
            <person name="Grigoriev I.V."/>
            <person name="Hibbett D.S."/>
            <person name="Nagy L.G."/>
        </authorList>
    </citation>
    <scope>NUCLEOTIDE SEQUENCE [LARGE SCALE GENOMIC DNA]</scope>
    <source>
        <strain evidence="3 4">SZMC22713</strain>
    </source>
</reference>
<dbReference type="PROSITE" id="PS50188">
    <property type="entry name" value="B302_SPRY"/>
    <property type="match status" value="1"/>
</dbReference>
<dbReference type="PANTHER" id="PTHR12864">
    <property type="entry name" value="RAN BINDING PROTEIN 9-RELATED"/>
    <property type="match status" value="1"/>
</dbReference>
<dbReference type="InterPro" id="IPR003877">
    <property type="entry name" value="SPRY_dom"/>
</dbReference>
<dbReference type="OrthoDB" id="258495at2759"/>
<dbReference type="InterPro" id="IPR001870">
    <property type="entry name" value="B30.2/SPRY"/>
</dbReference>
<evidence type="ECO:0000259" key="2">
    <source>
        <dbReference type="PROSITE" id="PS50188"/>
    </source>
</evidence>
<name>A0A4Y7Q5E2_9AGAM</name>
<dbReference type="EMBL" id="ML170176">
    <property type="protein sequence ID" value="TDL22139.1"/>
    <property type="molecule type" value="Genomic_DNA"/>
</dbReference>
<feature type="compositionally biased region" description="Low complexity" evidence="1">
    <location>
        <begin position="9"/>
        <end position="21"/>
    </location>
</feature>
<proteinExistence type="predicted"/>
<dbReference type="VEuPathDB" id="FungiDB:BD410DRAFT_770650"/>
<dbReference type="Proteomes" id="UP000294933">
    <property type="component" value="Unassembled WGS sequence"/>
</dbReference>
<gene>
    <name evidence="3" type="ORF">BD410DRAFT_770650</name>
</gene>
<keyword evidence="4" id="KW-1185">Reference proteome</keyword>
<accession>A0A4Y7Q5E2</accession>
<feature type="region of interest" description="Disordered" evidence="1">
    <location>
        <begin position="301"/>
        <end position="323"/>
    </location>
</feature>
<evidence type="ECO:0000256" key="1">
    <source>
        <dbReference type="SAM" id="MobiDB-lite"/>
    </source>
</evidence>
<dbReference type="InterPro" id="IPR050618">
    <property type="entry name" value="Ubq-SigPath_Reg"/>
</dbReference>
<dbReference type="InterPro" id="IPR043136">
    <property type="entry name" value="B30.2/SPRY_sf"/>
</dbReference>
<feature type="region of interest" description="Disordered" evidence="1">
    <location>
        <begin position="1"/>
        <end position="24"/>
    </location>
</feature>
<protein>
    <recommendedName>
        <fullName evidence="2">B30.2/SPRY domain-containing protein</fullName>
    </recommendedName>
</protein>
<feature type="domain" description="B30.2/SPRY" evidence="2">
    <location>
        <begin position="80"/>
        <end position="274"/>
    </location>
</feature>
<dbReference type="AlphaFoldDB" id="A0A4Y7Q5E2"/>
<dbReference type="Gene3D" id="2.60.120.920">
    <property type="match status" value="1"/>
</dbReference>
<sequence length="323" mass="35827">MNWIKHKISSSSSSSSGAPSSEALPAWAPAAGESLKDGKFSDAPEYEYREAEKWCRRVPVASAAPIPAYLIDRINAEGCKAWDIVQPSPHSRFRGFIQNIQGHKEGGPKVVHVHSAKDCGDYCLMSNLPLMAGMYGIQGKEGVYYEVQVRQMQGTIAIGMSCQPYPEYRLPGWNRRSAALHLDDLQIFYEDSDGGKAYDKRLKRIKEGDVIGCGYEFSTTSLFFTHNGERLDTAFVGPFAPREHFDVYAAIGMGKPEMRPGENDIIVNFGGDDQDHLFRWKPGREWAWLVDGHVGRNLGSAMEPSGSGIPGDRLPTYAETKNM</sequence>
<evidence type="ECO:0000313" key="4">
    <source>
        <dbReference type="Proteomes" id="UP000294933"/>
    </source>
</evidence>
<dbReference type="SUPFAM" id="SSF49899">
    <property type="entry name" value="Concanavalin A-like lectins/glucanases"/>
    <property type="match status" value="1"/>
</dbReference>
<dbReference type="InterPro" id="IPR013320">
    <property type="entry name" value="ConA-like_dom_sf"/>
</dbReference>
<evidence type="ECO:0000313" key="3">
    <source>
        <dbReference type="EMBL" id="TDL22139.1"/>
    </source>
</evidence>
<dbReference type="Pfam" id="PF00622">
    <property type="entry name" value="SPRY"/>
    <property type="match status" value="1"/>
</dbReference>
<dbReference type="SMART" id="SM00449">
    <property type="entry name" value="SPRY"/>
    <property type="match status" value="1"/>
</dbReference>